<organism evidence="1 2">
    <name type="scientific">Kangiella spongicola</name>
    <dbReference type="NCBI Taxonomy" id="796379"/>
    <lineage>
        <taxon>Bacteria</taxon>
        <taxon>Pseudomonadati</taxon>
        <taxon>Pseudomonadota</taxon>
        <taxon>Gammaproteobacteria</taxon>
        <taxon>Kangiellales</taxon>
        <taxon>Kangiellaceae</taxon>
        <taxon>Kangiella</taxon>
    </lineage>
</organism>
<dbReference type="Proteomes" id="UP000247689">
    <property type="component" value="Unassembled WGS sequence"/>
</dbReference>
<keyword evidence="2" id="KW-1185">Reference proteome</keyword>
<protein>
    <submittedName>
        <fullName evidence="1">Uncharacterized protein</fullName>
    </submittedName>
</protein>
<comment type="caution">
    <text evidence="1">The sequence shown here is derived from an EMBL/GenBank/DDBJ whole genome shotgun (WGS) entry which is preliminary data.</text>
</comment>
<accession>A0A318D5M0</accession>
<proteinExistence type="predicted"/>
<evidence type="ECO:0000313" key="1">
    <source>
        <dbReference type="EMBL" id="PXF64566.1"/>
    </source>
</evidence>
<sequence length="152" mass="17448">MNDNSNDTYQTIIQQRQPQEVELFHNVHPDVKPPKTELEDLYTAHQEINDYRSAGELIRSLARTIKKWRQQMPKDAEPTIVAILNGGLQIQVSRLVQESFHGIRVEGTAGGNPCMVLAHQNNIELLCYVQKVKEEEPERRIGFVIEGKETEE</sequence>
<name>A0A318D5M0_9GAMM</name>
<reference evidence="1 2" key="1">
    <citation type="submission" date="2018-05" db="EMBL/GenBank/DDBJ databases">
        <title>Kangiella spongicola genome sequence.</title>
        <authorList>
            <person name="Maclea K.S."/>
            <person name="Goen A.E."/>
            <person name="Kelley C."/>
            <person name="Underriner A."/>
            <person name="Silverwood T."/>
            <person name="Trachtenberg A.M."/>
        </authorList>
    </citation>
    <scope>NUCLEOTIDE SEQUENCE [LARGE SCALE GENOMIC DNA]</scope>
    <source>
        <strain evidence="1 2">ATCC BAA-2076</strain>
    </source>
</reference>
<dbReference type="RefSeq" id="WP_110200614.1">
    <property type="nucleotide sequence ID" value="NZ_QICH01000001.1"/>
</dbReference>
<dbReference type="EMBL" id="QICH01000001">
    <property type="protein sequence ID" value="PXF64566.1"/>
    <property type="molecule type" value="Genomic_DNA"/>
</dbReference>
<dbReference type="AlphaFoldDB" id="A0A318D5M0"/>
<evidence type="ECO:0000313" key="2">
    <source>
        <dbReference type="Proteomes" id="UP000247689"/>
    </source>
</evidence>
<gene>
    <name evidence="1" type="ORF">DL796_05365</name>
</gene>
<dbReference type="OrthoDB" id="6194502at2"/>